<feature type="compositionally biased region" description="Basic and acidic residues" evidence="1">
    <location>
        <begin position="130"/>
        <end position="139"/>
    </location>
</feature>
<evidence type="ECO:0000313" key="2">
    <source>
        <dbReference type="EMBL" id="GGZ27565.1"/>
    </source>
</evidence>
<name>A0A918Q1J8_9ACTN</name>
<evidence type="ECO:0000313" key="3">
    <source>
        <dbReference type="Proteomes" id="UP000630936"/>
    </source>
</evidence>
<protein>
    <submittedName>
        <fullName evidence="2">Uncharacterized protein</fullName>
    </submittedName>
</protein>
<reference evidence="2" key="1">
    <citation type="journal article" date="2014" name="Int. J. Syst. Evol. Microbiol.">
        <title>Complete genome sequence of Corynebacterium casei LMG S-19264T (=DSM 44701T), isolated from a smear-ripened cheese.</title>
        <authorList>
            <consortium name="US DOE Joint Genome Institute (JGI-PGF)"/>
            <person name="Walter F."/>
            <person name="Albersmeier A."/>
            <person name="Kalinowski J."/>
            <person name="Ruckert C."/>
        </authorList>
    </citation>
    <scope>NUCLEOTIDE SEQUENCE</scope>
    <source>
        <strain evidence="2">JCM 4988</strain>
    </source>
</reference>
<reference evidence="2" key="2">
    <citation type="submission" date="2020-09" db="EMBL/GenBank/DDBJ databases">
        <authorList>
            <person name="Sun Q."/>
            <person name="Ohkuma M."/>
        </authorList>
    </citation>
    <scope>NUCLEOTIDE SEQUENCE</scope>
    <source>
        <strain evidence="2">JCM 4988</strain>
    </source>
</reference>
<organism evidence="2 3">
    <name type="scientific">Streptomyces inusitatus</name>
    <dbReference type="NCBI Taxonomy" id="68221"/>
    <lineage>
        <taxon>Bacteria</taxon>
        <taxon>Bacillati</taxon>
        <taxon>Actinomycetota</taxon>
        <taxon>Actinomycetes</taxon>
        <taxon>Kitasatosporales</taxon>
        <taxon>Streptomycetaceae</taxon>
        <taxon>Streptomyces</taxon>
    </lineage>
</organism>
<keyword evidence="3" id="KW-1185">Reference proteome</keyword>
<feature type="compositionally biased region" description="Basic and acidic residues" evidence="1">
    <location>
        <begin position="195"/>
        <end position="208"/>
    </location>
</feature>
<dbReference type="Proteomes" id="UP000630936">
    <property type="component" value="Unassembled WGS sequence"/>
</dbReference>
<gene>
    <name evidence="2" type="ORF">GCM10010387_21230</name>
</gene>
<dbReference type="AlphaFoldDB" id="A0A918Q1J8"/>
<proteinExistence type="predicted"/>
<evidence type="ECO:0000256" key="1">
    <source>
        <dbReference type="SAM" id="MobiDB-lite"/>
    </source>
</evidence>
<feature type="compositionally biased region" description="Gly residues" evidence="1">
    <location>
        <begin position="185"/>
        <end position="194"/>
    </location>
</feature>
<feature type="region of interest" description="Disordered" evidence="1">
    <location>
        <begin position="1"/>
        <end position="216"/>
    </location>
</feature>
<comment type="caution">
    <text evidence="2">The sequence shown here is derived from an EMBL/GenBank/DDBJ whole genome shotgun (WGS) entry which is preliminary data.</text>
</comment>
<accession>A0A918Q1J8</accession>
<sequence length="216" mass="21513">MCQVGGLEGSLEVRGDPGGVSDDQSGQQRAGVRGEPVGGAAQPGSELSGRALHGGGPSGDLRAVSSHPQDGGEPVVPVERRCEPACQAQPGRGQQPLPVGEVSPGEPRAHHRQYGGPDAGGRPVGGGDPGRLRVEDQGSRRALAADGPGAGEAGVGADRQLHGGVDVLLGQGGQRAAPQIRPVQPGGGGSGGGAEQDRRERGGVDSRARPPVPPVR</sequence>
<feature type="compositionally biased region" description="Gly residues" evidence="1">
    <location>
        <begin position="117"/>
        <end position="129"/>
    </location>
</feature>
<dbReference type="EMBL" id="BMWG01000004">
    <property type="protein sequence ID" value="GGZ27565.1"/>
    <property type="molecule type" value="Genomic_DNA"/>
</dbReference>